<dbReference type="Gene3D" id="3.40.50.150">
    <property type="entry name" value="Vaccinia Virus protein VP39"/>
    <property type="match status" value="1"/>
</dbReference>
<dbReference type="EMBL" id="AP028654">
    <property type="protein sequence ID" value="BEP29645.1"/>
    <property type="molecule type" value="Genomic_DNA"/>
</dbReference>
<dbReference type="SUPFAM" id="SSF53335">
    <property type="entry name" value="S-adenosyl-L-methionine-dependent methyltransferases"/>
    <property type="match status" value="1"/>
</dbReference>
<sequence>MSIYSGFARAYDFLMKDVDYDKWVQIIETYFKKYNYNGKVIFELACGTGNITERLFKKGYNIIGTDISEEMLMIAQEKSYENHHMINFINQDMRDINYRKKVDAILSICDGINYITSSDDLKSVINGAHRILNENGLFIFDISSEFKLKNILSNNTFAEVFDDASYIWENFFDEETNILEFDLTIFLKSDDKINDEDFLYEKYTENHIQKAHSIKEIKTVLNDKFEILDIVDGDTGYKLMNDSQRILFVCKKI</sequence>
<name>A0AAU9EX12_9FIRM</name>
<dbReference type="GO" id="GO:0032259">
    <property type="term" value="P:methylation"/>
    <property type="evidence" value="ECO:0007669"/>
    <property type="project" value="UniProtKB-KW"/>
</dbReference>
<dbReference type="Proteomes" id="UP001321786">
    <property type="component" value="Chromosome"/>
</dbReference>
<dbReference type="AlphaFoldDB" id="A0AAU9EX12"/>
<dbReference type="PANTHER" id="PTHR43861">
    <property type="entry name" value="TRANS-ACONITATE 2-METHYLTRANSFERASE-RELATED"/>
    <property type="match status" value="1"/>
</dbReference>
<reference evidence="3 4" key="1">
    <citation type="submission" date="2023-08" db="EMBL/GenBank/DDBJ databases">
        <title>Helicovermis profunda gen. nov., sp. nov., a novel mesophilic, fermentative bacterium within the Bacillota from a deep-sea hydrothermal vent chimney.</title>
        <authorList>
            <person name="Miyazaki U."/>
            <person name="Mizutani D."/>
            <person name="Hashimoto Y."/>
            <person name="Tame A."/>
            <person name="Sawayama S."/>
            <person name="Miyazaki J."/>
            <person name="Takai K."/>
            <person name="Nakagawa S."/>
        </authorList>
    </citation>
    <scope>NUCLEOTIDE SEQUENCE [LARGE SCALE GENOMIC DNA]</scope>
    <source>
        <strain evidence="3 4">S502</strain>
    </source>
</reference>
<dbReference type="KEGG" id="hprf:HLPR_19760"/>
<keyword evidence="3" id="KW-0489">Methyltransferase</keyword>
<keyword evidence="1" id="KW-0808">Transferase</keyword>
<evidence type="ECO:0000313" key="3">
    <source>
        <dbReference type="EMBL" id="BEP29645.1"/>
    </source>
</evidence>
<dbReference type="Pfam" id="PF13649">
    <property type="entry name" value="Methyltransf_25"/>
    <property type="match status" value="1"/>
</dbReference>
<organism evidence="3 4">
    <name type="scientific">Helicovermis profundi</name>
    <dbReference type="NCBI Taxonomy" id="3065157"/>
    <lineage>
        <taxon>Bacteria</taxon>
        <taxon>Bacillati</taxon>
        <taxon>Bacillota</taxon>
        <taxon>Clostridia</taxon>
        <taxon>Helicovermis</taxon>
    </lineage>
</organism>
<evidence type="ECO:0000259" key="2">
    <source>
        <dbReference type="Pfam" id="PF13649"/>
    </source>
</evidence>
<dbReference type="InterPro" id="IPR029063">
    <property type="entry name" value="SAM-dependent_MTases_sf"/>
</dbReference>
<accession>A0AAU9EX12</accession>
<gene>
    <name evidence="3" type="ORF">HLPR_19760</name>
</gene>
<dbReference type="Gene3D" id="2.20.25.110">
    <property type="entry name" value="S-adenosyl-L-methionine-dependent methyltransferases"/>
    <property type="match status" value="1"/>
</dbReference>
<dbReference type="GO" id="GO:0008168">
    <property type="term" value="F:methyltransferase activity"/>
    <property type="evidence" value="ECO:0007669"/>
    <property type="project" value="UniProtKB-KW"/>
</dbReference>
<evidence type="ECO:0000313" key="4">
    <source>
        <dbReference type="Proteomes" id="UP001321786"/>
    </source>
</evidence>
<proteinExistence type="predicted"/>
<protein>
    <submittedName>
        <fullName evidence="3">Class I SAM-dependent methyltransferase</fullName>
    </submittedName>
</protein>
<dbReference type="CDD" id="cd02440">
    <property type="entry name" value="AdoMet_MTases"/>
    <property type="match status" value="1"/>
</dbReference>
<keyword evidence="4" id="KW-1185">Reference proteome</keyword>
<dbReference type="InterPro" id="IPR041698">
    <property type="entry name" value="Methyltransf_25"/>
</dbReference>
<feature type="domain" description="Methyltransferase" evidence="2">
    <location>
        <begin position="41"/>
        <end position="136"/>
    </location>
</feature>
<evidence type="ECO:0000256" key="1">
    <source>
        <dbReference type="ARBA" id="ARBA00022679"/>
    </source>
</evidence>